<dbReference type="Proteomes" id="UP000324222">
    <property type="component" value="Unassembled WGS sequence"/>
</dbReference>
<evidence type="ECO:0000313" key="3">
    <source>
        <dbReference type="Proteomes" id="UP000324222"/>
    </source>
</evidence>
<feature type="region of interest" description="Disordered" evidence="1">
    <location>
        <begin position="19"/>
        <end position="50"/>
    </location>
</feature>
<reference evidence="2 3" key="1">
    <citation type="submission" date="2019-05" db="EMBL/GenBank/DDBJ databases">
        <title>Another draft genome of Portunus trituberculatus and its Hox gene families provides insights of decapod evolution.</title>
        <authorList>
            <person name="Jeong J.-H."/>
            <person name="Song I."/>
            <person name="Kim S."/>
            <person name="Choi T."/>
            <person name="Kim D."/>
            <person name="Ryu S."/>
            <person name="Kim W."/>
        </authorList>
    </citation>
    <scope>NUCLEOTIDE SEQUENCE [LARGE SCALE GENOMIC DNA]</scope>
    <source>
        <tissue evidence="2">Muscle</tissue>
    </source>
</reference>
<accession>A0A5B7FD44</accession>
<dbReference type="AlphaFoldDB" id="A0A5B7FD44"/>
<evidence type="ECO:0000313" key="2">
    <source>
        <dbReference type="EMBL" id="MPC43043.1"/>
    </source>
</evidence>
<sequence length="100" mass="11637">MGGGGEKLDLYRLWRNKTTRRRKRGMGNGMGEERDEGHDEEEGSQEGCRSVKRERLGDFNAILRLEECLLGRLPVSREHSAECEPRKVFDGRRRKEESEM</sequence>
<protein>
    <submittedName>
        <fullName evidence="2">Uncharacterized protein</fullName>
    </submittedName>
</protein>
<feature type="region of interest" description="Disordered" evidence="1">
    <location>
        <begin position="78"/>
        <end position="100"/>
    </location>
</feature>
<evidence type="ECO:0000256" key="1">
    <source>
        <dbReference type="SAM" id="MobiDB-lite"/>
    </source>
</evidence>
<comment type="caution">
    <text evidence="2">The sequence shown here is derived from an EMBL/GenBank/DDBJ whole genome shotgun (WGS) entry which is preliminary data.</text>
</comment>
<dbReference type="EMBL" id="VSRR010005665">
    <property type="protein sequence ID" value="MPC43043.1"/>
    <property type="molecule type" value="Genomic_DNA"/>
</dbReference>
<name>A0A5B7FD44_PORTR</name>
<gene>
    <name evidence="2" type="ORF">E2C01_036680</name>
</gene>
<keyword evidence="3" id="KW-1185">Reference proteome</keyword>
<proteinExistence type="predicted"/>
<organism evidence="2 3">
    <name type="scientific">Portunus trituberculatus</name>
    <name type="common">Swimming crab</name>
    <name type="synonym">Neptunus trituberculatus</name>
    <dbReference type="NCBI Taxonomy" id="210409"/>
    <lineage>
        <taxon>Eukaryota</taxon>
        <taxon>Metazoa</taxon>
        <taxon>Ecdysozoa</taxon>
        <taxon>Arthropoda</taxon>
        <taxon>Crustacea</taxon>
        <taxon>Multicrustacea</taxon>
        <taxon>Malacostraca</taxon>
        <taxon>Eumalacostraca</taxon>
        <taxon>Eucarida</taxon>
        <taxon>Decapoda</taxon>
        <taxon>Pleocyemata</taxon>
        <taxon>Brachyura</taxon>
        <taxon>Eubrachyura</taxon>
        <taxon>Portunoidea</taxon>
        <taxon>Portunidae</taxon>
        <taxon>Portuninae</taxon>
        <taxon>Portunus</taxon>
    </lineage>
</organism>